<feature type="compositionally biased region" description="Low complexity" evidence="1">
    <location>
        <begin position="23"/>
        <end position="34"/>
    </location>
</feature>
<dbReference type="EMBL" id="CP069027">
    <property type="protein sequence ID" value="QRC94727.1"/>
    <property type="molecule type" value="Genomic_DNA"/>
</dbReference>
<keyword evidence="3" id="KW-1185">Reference proteome</keyword>
<dbReference type="RefSeq" id="XP_001805053.1">
    <property type="nucleotide sequence ID" value="XM_001805001.1"/>
</dbReference>
<evidence type="ECO:0000313" key="2">
    <source>
        <dbReference type="EMBL" id="QRC94727.1"/>
    </source>
</evidence>
<accession>A0A7U2EXD3</accession>
<evidence type="ECO:0000256" key="1">
    <source>
        <dbReference type="SAM" id="MobiDB-lite"/>
    </source>
</evidence>
<dbReference type="KEGG" id="pno:SNOG_14882"/>
<proteinExistence type="predicted"/>
<name>A0A7U2EXD3_PHANO</name>
<sequence>MTSNPVDGPRSAIPARSLHEDATTATARTAGAHTGCQCHHRPALLAAKRLSRVPKDPLGRMFLANAQPYSFTNASKALHRDSPAGQLH</sequence>
<feature type="region of interest" description="Disordered" evidence="1">
    <location>
        <begin position="1"/>
        <end position="36"/>
    </location>
</feature>
<evidence type="ECO:0000313" key="3">
    <source>
        <dbReference type="Proteomes" id="UP000663193"/>
    </source>
</evidence>
<dbReference type="VEuPathDB" id="FungiDB:JI435_148820"/>
<dbReference type="AlphaFoldDB" id="A0A7U2EXD3"/>
<protein>
    <submittedName>
        <fullName evidence="2">Uncharacterized protein</fullName>
    </submittedName>
</protein>
<dbReference type="Proteomes" id="UP000663193">
    <property type="component" value="Chromosome 5"/>
</dbReference>
<gene>
    <name evidence="2" type="ORF">JI435_148820</name>
</gene>
<organism evidence="2 3">
    <name type="scientific">Phaeosphaeria nodorum (strain SN15 / ATCC MYA-4574 / FGSC 10173)</name>
    <name type="common">Glume blotch fungus</name>
    <name type="synonym">Parastagonospora nodorum</name>
    <dbReference type="NCBI Taxonomy" id="321614"/>
    <lineage>
        <taxon>Eukaryota</taxon>
        <taxon>Fungi</taxon>
        <taxon>Dikarya</taxon>
        <taxon>Ascomycota</taxon>
        <taxon>Pezizomycotina</taxon>
        <taxon>Dothideomycetes</taxon>
        <taxon>Pleosporomycetidae</taxon>
        <taxon>Pleosporales</taxon>
        <taxon>Pleosporineae</taxon>
        <taxon>Phaeosphaeriaceae</taxon>
        <taxon>Parastagonospora</taxon>
    </lineage>
</organism>
<reference evidence="3" key="1">
    <citation type="journal article" date="2021" name="BMC Genomics">
        <title>Chromosome-level genome assembly and manually-curated proteome of model necrotroph Parastagonospora nodorum Sn15 reveals a genome-wide trove of candidate effector homologs, and redundancy of virulence-related functions within an accessory chromosome.</title>
        <authorList>
            <person name="Bertazzoni S."/>
            <person name="Jones D.A.B."/>
            <person name="Phan H.T."/>
            <person name="Tan K.-C."/>
            <person name="Hane J.K."/>
        </authorList>
    </citation>
    <scope>NUCLEOTIDE SEQUENCE [LARGE SCALE GENOMIC DNA]</scope>
    <source>
        <strain evidence="3">SN15 / ATCC MYA-4574 / FGSC 10173)</strain>
    </source>
</reference>